<dbReference type="PROSITE" id="PS51409">
    <property type="entry name" value="ARGINASE_2"/>
    <property type="match status" value="1"/>
</dbReference>
<dbReference type="PANTHER" id="PTHR43782">
    <property type="entry name" value="ARGINASE"/>
    <property type="match status" value="1"/>
</dbReference>
<reference evidence="5 6" key="1">
    <citation type="submission" date="2013-02" db="EMBL/GenBank/DDBJ databases">
        <title>The Genome Sequence of Enterococcus pallens BAA-351.</title>
        <authorList>
            <consortium name="The Broad Institute Genome Sequencing Platform"/>
            <consortium name="The Broad Institute Genome Sequencing Center for Infectious Disease"/>
            <person name="Earl A.M."/>
            <person name="Gilmore M.S."/>
            <person name="Lebreton F."/>
            <person name="Walker B."/>
            <person name="Young S.K."/>
            <person name="Zeng Q."/>
            <person name="Gargeya S."/>
            <person name="Fitzgerald M."/>
            <person name="Haas B."/>
            <person name="Abouelleil A."/>
            <person name="Alvarado L."/>
            <person name="Arachchi H.M."/>
            <person name="Berlin A.M."/>
            <person name="Chapman S.B."/>
            <person name="Dewar J."/>
            <person name="Goldberg J."/>
            <person name="Griggs A."/>
            <person name="Gujja S."/>
            <person name="Hansen M."/>
            <person name="Howarth C."/>
            <person name="Imamovic A."/>
            <person name="Larimer J."/>
            <person name="McCowan C."/>
            <person name="Murphy C."/>
            <person name="Neiman D."/>
            <person name="Pearson M."/>
            <person name="Priest M."/>
            <person name="Roberts A."/>
            <person name="Saif S."/>
            <person name="Shea T."/>
            <person name="Sisk P."/>
            <person name="Sykes S."/>
            <person name="Wortman J."/>
            <person name="Nusbaum C."/>
            <person name="Birren B."/>
        </authorList>
    </citation>
    <scope>NUCLEOTIDE SEQUENCE [LARGE SCALE GENOMIC DNA]</scope>
    <source>
        <strain evidence="5 6">ATCC BAA-351</strain>
    </source>
</reference>
<comment type="caution">
    <text evidence="5">The sequence shown here is derived from an EMBL/GenBank/DDBJ whole genome shotgun (WGS) entry which is preliminary data.</text>
</comment>
<dbReference type="STRING" id="160454.RV10_GL002035"/>
<keyword evidence="6" id="KW-1185">Reference proteome</keyword>
<evidence type="ECO:0008006" key="7">
    <source>
        <dbReference type="Google" id="ProtNLM"/>
    </source>
</evidence>
<keyword evidence="3" id="KW-0464">Manganese</keyword>
<protein>
    <recommendedName>
        <fullName evidence="7">Arginase</fullName>
    </recommendedName>
</protein>
<dbReference type="Pfam" id="PF00491">
    <property type="entry name" value="Arginase"/>
    <property type="match status" value="1"/>
</dbReference>
<organism evidence="5 6">
    <name type="scientific">Enterococcus pallens ATCC BAA-351</name>
    <dbReference type="NCBI Taxonomy" id="1158607"/>
    <lineage>
        <taxon>Bacteria</taxon>
        <taxon>Bacillati</taxon>
        <taxon>Bacillota</taxon>
        <taxon>Bacilli</taxon>
        <taxon>Lactobacillales</taxon>
        <taxon>Enterococcaceae</taxon>
        <taxon>Enterococcus</taxon>
    </lineage>
</organism>
<dbReference type="eggNOG" id="COG0010">
    <property type="taxonomic scope" value="Bacteria"/>
</dbReference>
<dbReference type="AlphaFoldDB" id="R2S6L5"/>
<evidence type="ECO:0000313" key="6">
    <source>
        <dbReference type="Proteomes" id="UP000013782"/>
    </source>
</evidence>
<evidence type="ECO:0000313" key="5">
    <source>
        <dbReference type="EMBL" id="EOH91165.1"/>
    </source>
</evidence>
<comment type="similarity">
    <text evidence="4">Belongs to the arginase family.</text>
</comment>
<dbReference type="SUPFAM" id="SSF52768">
    <property type="entry name" value="Arginase/deacetylase"/>
    <property type="match status" value="1"/>
</dbReference>
<dbReference type="GO" id="GO:0004053">
    <property type="term" value="F:arginase activity"/>
    <property type="evidence" value="ECO:0007669"/>
    <property type="project" value="TreeGrafter"/>
</dbReference>
<dbReference type="PATRIC" id="fig|1158607.3.peg.3703"/>
<name>R2S6L5_9ENTE</name>
<gene>
    <name evidence="5" type="ORF">UAU_03704</name>
</gene>
<dbReference type="InterPro" id="IPR006035">
    <property type="entry name" value="Ureohydrolase"/>
</dbReference>
<dbReference type="CDD" id="cd09999">
    <property type="entry name" value="Arginase-like_1"/>
    <property type="match status" value="1"/>
</dbReference>
<keyword evidence="1" id="KW-0479">Metal-binding</keyword>
<dbReference type="OrthoDB" id="9789727at2"/>
<evidence type="ECO:0000256" key="4">
    <source>
        <dbReference type="PROSITE-ProRule" id="PRU00742"/>
    </source>
</evidence>
<dbReference type="RefSeq" id="WP_010758674.1">
    <property type="nucleotide sequence ID" value="NZ_ASWD01000008.1"/>
</dbReference>
<dbReference type="EMBL" id="AJAQ01000035">
    <property type="protein sequence ID" value="EOH91165.1"/>
    <property type="molecule type" value="Genomic_DNA"/>
</dbReference>
<dbReference type="Proteomes" id="UP000013782">
    <property type="component" value="Unassembled WGS sequence"/>
</dbReference>
<dbReference type="GO" id="GO:0030145">
    <property type="term" value="F:manganese ion binding"/>
    <property type="evidence" value="ECO:0007669"/>
    <property type="project" value="TreeGrafter"/>
</dbReference>
<dbReference type="PANTHER" id="PTHR43782:SF3">
    <property type="entry name" value="ARGINASE"/>
    <property type="match status" value="1"/>
</dbReference>
<dbReference type="InterPro" id="IPR023696">
    <property type="entry name" value="Ureohydrolase_dom_sf"/>
</dbReference>
<evidence type="ECO:0000256" key="1">
    <source>
        <dbReference type="ARBA" id="ARBA00022723"/>
    </source>
</evidence>
<evidence type="ECO:0000256" key="3">
    <source>
        <dbReference type="ARBA" id="ARBA00023211"/>
    </source>
</evidence>
<dbReference type="Gene3D" id="3.40.800.10">
    <property type="entry name" value="Ureohydrolase domain"/>
    <property type="match status" value="1"/>
</dbReference>
<evidence type="ECO:0000256" key="2">
    <source>
        <dbReference type="ARBA" id="ARBA00022801"/>
    </source>
</evidence>
<keyword evidence="2" id="KW-0378">Hydrolase</keyword>
<accession>R2S6L5</accession>
<dbReference type="HOGENOM" id="CLU_085654_1_0_9"/>
<dbReference type="GO" id="GO:0005829">
    <property type="term" value="C:cytosol"/>
    <property type="evidence" value="ECO:0007669"/>
    <property type="project" value="TreeGrafter"/>
</dbReference>
<proteinExistence type="inferred from homology"/>
<sequence>MKNKTIRLLLPQWQGGNNSDYYFGAELLAHIVPQSKESALIRVPVNTDLAQELSIEHGVEGEGQLLAQLEATTKILEEESPDKIIVLGGDCSISQAPFDYLNGKYDGKLGVLWLDAHPDVATIEDSTRDHEMVLGNLLGHGAPQFSDKVKNIIKPDNVFFAGLIYDELRSKDQDVNRLNLRYAVPDQLKKDSQPILDWLKENQIEHIAVHFDLDVLSPQDFRSIYPAEPYLEEFGAAIGELTLKEVTRILTDISKQADIVGLSIAEHLPWDAMNLRAALAQLPLFND</sequence>